<feature type="binding site" evidence="7">
    <location>
        <position position="84"/>
    </location>
    <ligand>
        <name>Fe(3+)</name>
        <dbReference type="ChEBI" id="CHEBI:29034"/>
    </ligand>
</feature>
<dbReference type="GO" id="GO:0005506">
    <property type="term" value="F:iron ion binding"/>
    <property type="evidence" value="ECO:0007669"/>
    <property type="project" value="UniProtKB-UniRule"/>
</dbReference>
<evidence type="ECO:0000256" key="4">
    <source>
        <dbReference type="ARBA" id="ARBA00022808"/>
    </source>
</evidence>
<dbReference type="RefSeq" id="WP_095043904.1">
    <property type="nucleotide sequence ID" value="NZ_LN890655.1"/>
</dbReference>
<dbReference type="InterPro" id="IPR006680">
    <property type="entry name" value="Amidohydro-rel"/>
</dbReference>
<keyword evidence="10" id="KW-1185">Reference proteome</keyword>
<dbReference type="GO" id="GO:0019557">
    <property type="term" value="P:L-histidine catabolic process to glutamate and formate"/>
    <property type="evidence" value="ECO:0007669"/>
    <property type="project" value="UniProtKB-UniPathway"/>
</dbReference>
<dbReference type="GO" id="GO:0008270">
    <property type="term" value="F:zinc ion binding"/>
    <property type="evidence" value="ECO:0007669"/>
    <property type="project" value="UniProtKB-UniRule"/>
</dbReference>
<reference evidence="9" key="1">
    <citation type="submission" date="2016-01" db="EMBL/GenBank/DDBJ databases">
        <authorList>
            <person name="Mcilroy J.S."/>
            <person name="Karst M S."/>
            <person name="Albertsen M."/>
        </authorList>
    </citation>
    <scope>NUCLEOTIDE SEQUENCE</scope>
    <source>
        <strain evidence="9">Cfx-K</strain>
    </source>
</reference>
<feature type="binding site" evidence="7">
    <location>
        <position position="331"/>
    </location>
    <ligand>
        <name>Fe(3+)</name>
        <dbReference type="ChEBI" id="CHEBI:29034"/>
    </ligand>
</feature>
<dbReference type="AlphaFoldDB" id="A0A170PI07"/>
<feature type="binding site" evidence="7">
    <location>
        <position position="256"/>
    </location>
    <ligand>
        <name>Fe(3+)</name>
        <dbReference type="ChEBI" id="CHEBI:29034"/>
    </ligand>
</feature>
<feature type="binding site" evidence="7">
    <location>
        <position position="82"/>
    </location>
    <ligand>
        <name>Fe(3+)</name>
        <dbReference type="ChEBI" id="CHEBI:29034"/>
    </ligand>
</feature>
<dbReference type="UniPathway" id="UPA00379">
    <property type="reaction ID" value="UER00551"/>
</dbReference>
<evidence type="ECO:0000256" key="6">
    <source>
        <dbReference type="ARBA" id="ARBA00023004"/>
    </source>
</evidence>
<dbReference type="Gene3D" id="2.30.40.10">
    <property type="entry name" value="Urease, subunit C, domain 1"/>
    <property type="match status" value="1"/>
</dbReference>
<feature type="binding site" evidence="7">
    <location>
        <position position="256"/>
    </location>
    <ligand>
        <name>Zn(2+)</name>
        <dbReference type="ChEBI" id="CHEBI:29105"/>
    </ligand>
</feature>
<feature type="domain" description="Amidohydrolase-related" evidence="8">
    <location>
        <begin position="74"/>
        <end position="418"/>
    </location>
</feature>
<dbReference type="InterPro" id="IPR005920">
    <property type="entry name" value="HutI"/>
</dbReference>
<feature type="binding site" evidence="7">
    <location>
        <position position="154"/>
    </location>
    <ligand>
        <name>4-imidazolone-5-propanoate</name>
        <dbReference type="ChEBI" id="CHEBI:77893"/>
    </ligand>
</feature>
<evidence type="ECO:0000256" key="5">
    <source>
        <dbReference type="ARBA" id="ARBA00022833"/>
    </source>
</evidence>
<feature type="binding site" evidence="7">
    <location>
        <position position="259"/>
    </location>
    <ligand>
        <name>4-imidazolone-5-propanoate</name>
        <dbReference type="ChEBI" id="CHEBI:77893"/>
    </ligand>
</feature>
<dbReference type="Pfam" id="PF01979">
    <property type="entry name" value="Amidohydro_1"/>
    <property type="match status" value="1"/>
</dbReference>
<feature type="binding site" evidence="7">
    <location>
        <position position="187"/>
    </location>
    <ligand>
        <name>4-imidazolone-5-propanoate</name>
        <dbReference type="ChEBI" id="CHEBI:77893"/>
    </ligand>
</feature>
<dbReference type="SUPFAM" id="SSF51338">
    <property type="entry name" value="Composite domain of metallo-dependent hydrolases"/>
    <property type="match status" value="1"/>
</dbReference>
<keyword evidence="2 7" id="KW-0479">Metal-binding</keyword>
<keyword evidence="3 7" id="KW-0378">Hydrolase</keyword>
<organism evidence="9 10">
    <name type="scientific">Candidatus Promineifilum breve</name>
    <dbReference type="NCBI Taxonomy" id="1806508"/>
    <lineage>
        <taxon>Bacteria</taxon>
        <taxon>Bacillati</taxon>
        <taxon>Chloroflexota</taxon>
        <taxon>Ardenticatenia</taxon>
        <taxon>Candidatus Promineifilales</taxon>
        <taxon>Candidatus Promineifilaceae</taxon>
        <taxon>Candidatus Promineifilum</taxon>
    </lineage>
</organism>
<dbReference type="SUPFAM" id="SSF51556">
    <property type="entry name" value="Metallo-dependent hydrolases"/>
    <property type="match status" value="1"/>
</dbReference>
<dbReference type="GO" id="GO:0019556">
    <property type="term" value="P:L-histidine catabolic process to glutamate and formamide"/>
    <property type="evidence" value="ECO:0007669"/>
    <property type="project" value="UniProtKB-UniRule"/>
</dbReference>
<evidence type="ECO:0000256" key="1">
    <source>
        <dbReference type="ARBA" id="ARBA00012864"/>
    </source>
</evidence>
<evidence type="ECO:0000256" key="2">
    <source>
        <dbReference type="ARBA" id="ARBA00022723"/>
    </source>
</evidence>
<gene>
    <name evidence="7 9" type="primary">hutI</name>
    <name evidence="9" type="ORF">CFX0092_A2709</name>
</gene>
<dbReference type="EMBL" id="LN890655">
    <property type="protein sequence ID" value="CUS04587.2"/>
    <property type="molecule type" value="Genomic_DNA"/>
</dbReference>
<dbReference type="InterPro" id="IPR011059">
    <property type="entry name" value="Metal-dep_hydrolase_composite"/>
</dbReference>
<dbReference type="OrthoDB" id="9776455at2"/>
<dbReference type="KEGG" id="pbf:CFX0092_A2709"/>
<comment type="similarity">
    <text evidence="7">Belongs to the metallo-dependent hydrolases superfamily. HutI family.</text>
</comment>
<evidence type="ECO:0000259" key="8">
    <source>
        <dbReference type="Pfam" id="PF01979"/>
    </source>
</evidence>
<sequence length="420" mass="44262">MTEHVDLLIHSAGQLCLVPPHDGPQRGAALGDLGLIADGALAVADGRVVAAGPSAALRARFRATQTIDAAGRCVLPGFVDPHTHLPWQGDRAAEFEQRLAGATYMEIMAAGGGIMSTVRQTRRATVAELVEANRPRLARMLRHGTTSAEAKTGYGLDTAAELKQLDAIMALGDSQPVELTPTFLPAHAVPEEYRGDTEGYVRYLLEDTLPAGAAWMRARGIVLFCDVFCEDGAFDLDQTRRILEAATALGYRLKVHADEFVGLGGTKLAVELGAVSADHLVRTPEADIIALGRGDTVAVGLPGTPFGLAHHDYTPAKAILAAGGALALATDLNPGTTWCESMPMVIALACRYMGLTQAQAVVAATLNAAWAIGRGHDVGSLTPGFQADAIILGVADYRQLGYRYGTNLVETVIKRGQVVV</sequence>
<dbReference type="HAMAP" id="MF_00372">
    <property type="entry name" value="HutI"/>
    <property type="match status" value="1"/>
</dbReference>
<comment type="pathway">
    <text evidence="7">Amino-acid degradation; L-histidine degradation into L-glutamate; N-formimidoyl-L-glutamate from L-histidine: step 3/3.</text>
</comment>
<keyword evidence="4 7" id="KW-0369">Histidine metabolism</keyword>
<dbReference type="PANTHER" id="PTHR42752">
    <property type="entry name" value="IMIDAZOLONEPROPIONASE"/>
    <property type="match status" value="1"/>
</dbReference>
<proteinExistence type="inferred from homology"/>
<keyword evidence="7" id="KW-0963">Cytoplasm</keyword>
<feature type="binding site" evidence="7">
    <location>
        <position position="84"/>
    </location>
    <ligand>
        <name>Zn(2+)</name>
        <dbReference type="ChEBI" id="CHEBI:29105"/>
    </ligand>
</feature>
<accession>A0A170PI07</accession>
<dbReference type="GO" id="GO:0050480">
    <property type="term" value="F:imidazolonepropionase activity"/>
    <property type="evidence" value="ECO:0007669"/>
    <property type="project" value="UniProtKB-UniRule"/>
</dbReference>
<dbReference type="PANTHER" id="PTHR42752:SF1">
    <property type="entry name" value="IMIDAZOLONEPROPIONASE-RELATED"/>
    <property type="match status" value="1"/>
</dbReference>
<evidence type="ECO:0000256" key="7">
    <source>
        <dbReference type="HAMAP-Rule" id="MF_00372"/>
    </source>
</evidence>
<dbReference type="InterPro" id="IPR032466">
    <property type="entry name" value="Metal_Hydrolase"/>
</dbReference>
<dbReference type="Proteomes" id="UP000215027">
    <property type="component" value="Chromosome I"/>
</dbReference>
<dbReference type="GO" id="GO:0005737">
    <property type="term" value="C:cytoplasm"/>
    <property type="evidence" value="ECO:0007669"/>
    <property type="project" value="UniProtKB-SubCell"/>
</dbReference>
<dbReference type="EC" id="3.5.2.7" evidence="1 7"/>
<feature type="binding site" evidence="7">
    <location>
        <position position="154"/>
    </location>
    <ligand>
        <name>N-formimidoyl-L-glutamate</name>
        <dbReference type="ChEBI" id="CHEBI:58928"/>
    </ligand>
</feature>
<evidence type="ECO:0000256" key="3">
    <source>
        <dbReference type="ARBA" id="ARBA00022801"/>
    </source>
</evidence>
<evidence type="ECO:0000313" key="10">
    <source>
        <dbReference type="Proteomes" id="UP000215027"/>
    </source>
</evidence>
<dbReference type="NCBIfam" id="TIGR01224">
    <property type="entry name" value="hutI"/>
    <property type="match status" value="1"/>
</dbReference>
<name>A0A170PI07_9CHLR</name>
<dbReference type="Gene3D" id="3.20.20.140">
    <property type="entry name" value="Metal-dependent hydrolases"/>
    <property type="match status" value="1"/>
</dbReference>
<feature type="binding site" evidence="7">
    <location>
        <position position="91"/>
    </location>
    <ligand>
        <name>4-imidazolone-5-propanoate</name>
        <dbReference type="ChEBI" id="CHEBI:77893"/>
    </ligand>
</feature>
<dbReference type="FunFam" id="3.20.20.140:FF:000007">
    <property type="entry name" value="Imidazolonepropionase"/>
    <property type="match status" value="1"/>
</dbReference>
<keyword evidence="6 7" id="KW-0408">Iron</keyword>
<feature type="binding site" evidence="7">
    <location>
        <position position="82"/>
    </location>
    <ligand>
        <name>Zn(2+)</name>
        <dbReference type="ChEBI" id="CHEBI:29105"/>
    </ligand>
</feature>
<comment type="function">
    <text evidence="7">Catalyzes the hydrolytic cleavage of the carbon-nitrogen bond in imidazolone-5-propanoate to yield N-formimidoyl-L-glutamate. It is the third step in the universal histidine degradation pathway.</text>
</comment>
<feature type="binding site" evidence="7">
    <location>
        <position position="335"/>
    </location>
    <ligand>
        <name>N-formimidoyl-L-glutamate</name>
        <dbReference type="ChEBI" id="CHEBI:58928"/>
    </ligand>
</feature>
<feature type="binding site" evidence="7">
    <location>
        <position position="331"/>
    </location>
    <ligand>
        <name>Zn(2+)</name>
        <dbReference type="ChEBI" id="CHEBI:29105"/>
    </ligand>
</feature>
<protein>
    <recommendedName>
        <fullName evidence="1 7">Imidazolonepropionase</fullName>
        <ecNumber evidence="1 7">3.5.2.7</ecNumber>
    </recommendedName>
    <alternativeName>
        <fullName evidence="7">Imidazolone-5-propionate hydrolase</fullName>
    </alternativeName>
</protein>
<feature type="binding site" evidence="7">
    <location>
        <position position="336"/>
    </location>
    <ligand>
        <name>4-imidazolone-5-propanoate</name>
        <dbReference type="ChEBI" id="CHEBI:77893"/>
    </ligand>
</feature>
<evidence type="ECO:0000313" key="9">
    <source>
        <dbReference type="EMBL" id="CUS04587.2"/>
    </source>
</evidence>
<feature type="binding site" evidence="7">
    <location>
        <position position="333"/>
    </location>
    <ligand>
        <name>N-formimidoyl-L-glutamate</name>
        <dbReference type="ChEBI" id="CHEBI:58928"/>
    </ligand>
</feature>
<comment type="catalytic activity">
    <reaction evidence="7">
        <text>4-imidazolone-5-propanoate + H2O = N-formimidoyl-L-glutamate</text>
        <dbReference type="Rhea" id="RHEA:23660"/>
        <dbReference type="ChEBI" id="CHEBI:15377"/>
        <dbReference type="ChEBI" id="CHEBI:58928"/>
        <dbReference type="ChEBI" id="CHEBI:77893"/>
        <dbReference type="EC" id="3.5.2.7"/>
    </reaction>
</comment>
<keyword evidence="5 7" id="KW-0862">Zinc</keyword>
<comment type="cofactor">
    <cofactor evidence="7">
        <name>Zn(2+)</name>
        <dbReference type="ChEBI" id="CHEBI:29105"/>
    </cofactor>
    <cofactor evidence="7">
        <name>Fe(3+)</name>
        <dbReference type="ChEBI" id="CHEBI:29034"/>
    </cofactor>
    <text evidence="7">Binds 1 zinc or iron ion per subunit.</text>
</comment>
<comment type="subcellular location">
    <subcellularLocation>
        <location evidence="7">Cytoplasm</location>
    </subcellularLocation>
</comment>